<dbReference type="InterPro" id="IPR003593">
    <property type="entry name" value="AAA+_ATPase"/>
</dbReference>
<evidence type="ECO:0000256" key="16">
    <source>
        <dbReference type="SAM" id="MobiDB-lite"/>
    </source>
</evidence>
<feature type="transmembrane region" description="Helical" evidence="17">
    <location>
        <begin position="31"/>
        <end position="49"/>
    </location>
</feature>
<evidence type="ECO:0000256" key="7">
    <source>
        <dbReference type="ARBA" id="ARBA00022829"/>
    </source>
</evidence>
<gene>
    <name evidence="19" type="ORF">HD592_000981</name>
</gene>
<dbReference type="Pfam" id="PF01580">
    <property type="entry name" value="FtsK_SpoIIIE"/>
    <property type="match status" value="1"/>
</dbReference>
<keyword evidence="10" id="KW-0238">DNA-binding</keyword>
<evidence type="ECO:0000256" key="4">
    <source>
        <dbReference type="ARBA" id="ARBA00022618"/>
    </source>
</evidence>
<dbReference type="Proteomes" id="UP000617426">
    <property type="component" value="Unassembled WGS sequence"/>
</dbReference>
<keyword evidence="20" id="KW-1185">Reference proteome</keyword>
<comment type="subcellular location">
    <subcellularLocation>
        <location evidence="1">Cell membrane</location>
        <topology evidence="1">Multi-pass membrane protein</topology>
    </subcellularLocation>
</comment>
<dbReference type="Pfam" id="PF09397">
    <property type="entry name" value="FtsK_gamma"/>
    <property type="match status" value="1"/>
</dbReference>
<keyword evidence="4" id="KW-0132">Cell division</keyword>
<dbReference type="InterPro" id="IPR027417">
    <property type="entry name" value="P-loop_NTPase"/>
</dbReference>
<dbReference type="PANTHER" id="PTHR22683">
    <property type="entry name" value="SPORULATION PROTEIN RELATED"/>
    <property type="match status" value="1"/>
</dbReference>
<dbReference type="Pfam" id="PF17854">
    <property type="entry name" value="FtsK_alpha"/>
    <property type="match status" value="1"/>
</dbReference>
<evidence type="ECO:0000256" key="15">
    <source>
        <dbReference type="PROSITE-ProRule" id="PRU00289"/>
    </source>
</evidence>
<keyword evidence="6 15" id="KW-0547">Nucleotide-binding</keyword>
<dbReference type="Gene3D" id="3.30.980.40">
    <property type="match status" value="1"/>
</dbReference>
<evidence type="ECO:0000256" key="3">
    <source>
        <dbReference type="ARBA" id="ARBA00022475"/>
    </source>
</evidence>
<feature type="compositionally biased region" description="Gly residues" evidence="16">
    <location>
        <begin position="190"/>
        <end position="199"/>
    </location>
</feature>
<feature type="compositionally biased region" description="Basic and acidic residues" evidence="16">
    <location>
        <begin position="259"/>
        <end position="273"/>
    </location>
</feature>
<dbReference type="InterPro" id="IPR018541">
    <property type="entry name" value="Ftsk_gamma"/>
</dbReference>
<dbReference type="GO" id="GO:0003677">
    <property type="term" value="F:DNA binding"/>
    <property type="evidence" value="ECO:0007669"/>
    <property type="project" value="UniProtKB-KW"/>
</dbReference>
<dbReference type="InterPro" id="IPR050206">
    <property type="entry name" value="FtsK/SpoIIIE/SftA"/>
</dbReference>
<dbReference type="InterPro" id="IPR002543">
    <property type="entry name" value="FtsK_dom"/>
</dbReference>
<evidence type="ECO:0000259" key="18">
    <source>
        <dbReference type="PROSITE" id="PS50901"/>
    </source>
</evidence>
<dbReference type="PANTHER" id="PTHR22683:SF41">
    <property type="entry name" value="DNA TRANSLOCASE FTSK"/>
    <property type="match status" value="1"/>
</dbReference>
<evidence type="ECO:0000256" key="5">
    <source>
        <dbReference type="ARBA" id="ARBA00022692"/>
    </source>
</evidence>
<keyword evidence="12" id="KW-0131">Cell cycle</keyword>
<feature type="compositionally biased region" description="Acidic residues" evidence="16">
    <location>
        <begin position="288"/>
        <end position="304"/>
    </location>
</feature>
<evidence type="ECO:0000256" key="10">
    <source>
        <dbReference type="ARBA" id="ARBA00023125"/>
    </source>
</evidence>
<dbReference type="InterPro" id="IPR025199">
    <property type="entry name" value="FtsK_4TM"/>
</dbReference>
<name>A0A923IYK0_9ACTO</name>
<evidence type="ECO:0000256" key="17">
    <source>
        <dbReference type="SAM" id="Phobius"/>
    </source>
</evidence>
<comment type="function">
    <text evidence="13">Essential cell division protein that coordinates cell division and chromosome segregation. The N-terminus is involved in assembly of the cell-division machinery. The C-terminus functions as a DNA motor that moves dsDNA in an ATP-dependent manner towards the dif recombination site, which is located within the replication terminus region. Required for activation of the Xer recombinase, allowing activation of chromosome unlinking by recombination.</text>
</comment>
<evidence type="ECO:0000256" key="1">
    <source>
        <dbReference type="ARBA" id="ARBA00004651"/>
    </source>
</evidence>
<evidence type="ECO:0000256" key="11">
    <source>
        <dbReference type="ARBA" id="ARBA00023136"/>
    </source>
</evidence>
<feature type="region of interest" description="Disordered" evidence="16">
    <location>
        <begin position="812"/>
        <end position="877"/>
    </location>
</feature>
<keyword evidence="11 17" id="KW-0472">Membrane</keyword>
<dbReference type="CDD" id="cd01127">
    <property type="entry name" value="TrwB_TraG_TraD_VirD4"/>
    <property type="match status" value="1"/>
</dbReference>
<dbReference type="GO" id="GO:0005524">
    <property type="term" value="F:ATP binding"/>
    <property type="evidence" value="ECO:0007669"/>
    <property type="project" value="UniProtKB-UniRule"/>
</dbReference>
<evidence type="ECO:0000313" key="19">
    <source>
        <dbReference type="EMBL" id="MBB6334416.1"/>
    </source>
</evidence>
<reference evidence="19" key="1">
    <citation type="submission" date="2020-08" db="EMBL/GenBank/DDBJ databases">
        <title>Sequencing the genomes of 1000 actinobacteria strains.</title>
        <authorList>
            <person name="Klenk H.-P."/>
        </authorList>
    </citation>
    <scope>NUCLEOTIDE SEQUENCE</scope>
    <source>
        <strain evidence="19">DSM 10695</strain>
    </source>
</reference>
<keyword evidence="5 17" id="KW-0812">Transmembrane</keyword>
<dbReference type="GO" id="GO:0005886">
    <property type="term" value="C:plasma membrane"/>
    <property type="evidence" value="ECO:0007669"/>
    <property type="project" value="UniProtKB-SubCell"/>
</dbReference>
<dbReference type="SMART" id="SM00382">
    <property type="entry name" value="AAA"/>
    <property type="match status" value="1"/>
</dbReference>
<dbReference type="InterPro" id="IPR041027">
    <property type="entry name" value="FtsK_alpha"/>
</dbReference>
<dbReference type="SUPFAM" id="SSF46785">
    <property type="entry name" value="Winged helix' DNA-binding domain"/>
    <property type="match status" value="1"/>
</dbReference>
<keyword evidence="8 15" id="KW-0067">ATP-binding</keyword>
<evidence type="ECO:0000256" key="6">
    <source>
        <dbReference type="ARBA" id="ARBA00022741"/>
    </source>
</evidence>
<dbReference type="InterPro" id="IPR036388">
    <property type="entry name" value="WH-like_DNA-bd_sf"/>
</dbReference>
<evidence type="ECO:0000256" key="2">
    <source>
        <dbReference type="ARBA" id="ARBA00006474"/>
    </source>
</evidence>
<dbReference type="InterPro" id="IPR036390">
    <property type="entry name" value="WH_DNA-bd_sf"/>
</dbReference>
<dbReference type="GO" id="GO:0007059">
    <property type="term" value="P:chromosome segregation"/>
    <property type="evidence" value="ECO:0007669"/>
    <property type="project" value="UniProtKB-KW"/>
</dbReference>
<feature type="region of interest" description="Disordered" evidence="16">
    <location>
        <begin position="187"/>
        <end position="304"/>
    </location>
</feature>
<evidence type="ECO:0000256" key="8">
    <source>
        <dbReference type="ARBA" id="ARBA00022840"/>
    </source>
</evidence>
<dbReference type="Gene3D" id="1.10.10.10">
    <property type="entry name" value="Winged helix-like DNA-binding domain superfamily/Winged helix DNA-binding domain"/>
    <property type="match status" value="1"/>
</dbReference>
<accession>A0A923IYK0</accession>
<dbReference type="GO" id="GO:0051301">
    <property type="term" value="P:cell division"/>
    <property type="evidence" value="ECO:0007669"/>
    <property type="project" value="UniProtKB-KW"/>
</dbReference>
<protein>
    <submittedName>
        <fullName evidence="19">S-DNA-T family DNA segregation ATPase FtsK/SpoIIIE</fullName>
    </submittedName>
</protein>
<comment type="subunit">
    <text evidence="14">Homohexamer. Forms a ring that surrounds DNA.</text>
</comment>
<organism evidence="19 20">
    <name type="scientific">Schaalia hyovaginalis</name>
    <dbReference type="NCBI Taxonomy" id="29316"/>
    <lineage>
        <taxon>Bacteria</taxon>
        <taxon>Bacillati</taxon>
        <taxon>Actinomycetota</taxon>
        <taxon>Actinomycetes</taxon>
        <taxon>Actinomycetales</taxon>
        <taxon>Actinomycetaceae</taxon>
        <taxon>Schaalia</taxon>
    </lineage>
</organism>
<keyword evidence="7" id="KW-0159">Chromosome partition</keyword>
<dbReference type="SUPFAM" id="SSF52540">
    <property type="entry name" value="P-loop containing nucleoside triphosphate hydrolases"/>
    <property type="match status" value="1"/>
</dbReference>
<dbReference type="PROSITE" id="PS50901">
    <property type="entry name" value="FTSK"/>
    <property type="match status" value="1"/>
</dbReference>
<feature type="transmembrane region" description="Helical" evidence="17">
    <location>
        <begin position="143"/>
        <end position="165"/>
    </location>
</feature>
<feature type="compositionally biased region" description="Low complexity" evidence="16">
    <location>
        <begin position="823"/>
        <end position="833"/>
    </location>
</feature>
<feature type="domain" description="FtsK" evidence="18">
    <location>
        <begin position="461"/>
        <end position="661"/>
    </location>
</feature>
<evidence type="ECO:0000256" key="9">
    <source>
        <dbReference type="ARBA" id="ARBA00022989"/>
    </source>
</evidence>
<evidence type="ECO:0000313" key="20">
    <source>
        <dbReference type="Proteomes" id="UP000617426"/>
    </source>
</evidence>
<feature type="binding site" evidence="15">
    <location>
        <begin position="478"/>
        <end position="485"/>
    </location>
    <ligand>
        <name>ATP</name>
        <dbReference type="ChEBI" id="CHEBI:30616"/>
    </ligand>
</feature>
<proteinExistence type="inferred from homology"/>
<feature type="transmembrane region" description="Helical" evidence="17">
    <location>
        <begin position="61"/>
        <end position="83"/>
    </location>
</feature>
<comment type="similarity">
    <text evidence="2">Belongs to the FtsK/SpoIIIE/SftA family.</text>
</comment>
<keyword evidence="9 17" id="KW-1133">Transmembrane helix</keyword>
<dbReference type="Pfam" id="PF13491">
    <property type="entry name" value="FtsK_4TM"/>
    <property type="match status" value="1"/>
</dbReference>
<evidence type="ECO:0000256" key="14">
    <source>
        <dbReference type="ARBA" id="ARBA00025923"/>
    </source>
</evidence>
<dbReference type="SMART" id="SM00843">
    <property type="entry name" value="Ftsk_gamma"/>
    <property type="match status" value="1"/>
</dbReference>
<keyword evidence="3" id="KW-1003">Cell membrane</keyword>
<sequence>MLARAFAAIGAGLGSAWQAWRQADPRIKRDALAFICLGAAVLVALREWFRISGQAGDFIHHAAAGSVGMFAVVVPIALVAFAVELFRANTDEHALPHHVAGGLGLVASVCGLVHVSSGNPSLEDVAAIESAGGLAGWFIARPLALLLSGWGAGAILVLLGVYSLLLGTRTRVIEIPDRLRALAARLSGASRGGDPGGEGEGAEEARDAKRRLREGLAAGDDPFLDQYDGDESFRSPNITEGATTVLAPPVQAEALPEPHPLDSRADSRARVESADAPTEALAVVPEAPVEDAYAEPESGTEEQDVPEIGEAPVGEGFQPQLAEAISYTLPEDSLLVAGPPHKTRSAVNDEVVRALGQVFADFKIDARVTGFSRGPTVTRYEVVLGSGVKVDKLTNLSKNIAYAVASADVRILAPIPGKSAIGIEIPNTDRENVSLGDVLRSGAAMRNQHPLVVGVGKDVEGGYVVTNLAKTPHLLVAGQTGSGKSSFVNSMITSIMMRATPDQVRMILVDPKRVELTIYEGIPHLISPIITDPKKAAEALEWVVREMDARYNDLSDYGFKHIDDFNKAVASGQVQAKPGLDRTLRPYPYLLVVVDELADMMMVAPRDVEASIQRITQLARAAGIHLVLATQRPSVDVVTGLIKANIPSRLAFATSSLTDSRTILDQPGAEKLIGQGDALYLPAGASKPMRVQGAWVSESEIHKVVAHVKAQMEPHYREDVVVEQKTVKVAEDIGDDLDDLLQAAELVVSTQLGSTSMLQRKLRVGFARAGRLMDLLESREIVGPSEGSKARQVLVQPEQLPEVLAMLRGESEGIASPERVETAAAASSAMDEGATGGTDARGGAEDPYAGHDFGGAPPQWVDEDPEEDEDAWQLTGR</sequence>
<dbReference type="AlphaFoldDB" id="A0A923IYK0"/>
<feature type="compositionally biased region" description="Acidic residues" evidence="16">
    <location>
        <begin position="861"/>
        <end position="871"/>
    </location>
</feature>
<comment type="caution">
    <text evidence="19">The sequence shown here is derived from an EMBL/GenBank/DDBJ whole genome shotgun (WGS) entry which is preliminary data.</text>
</comment>
<evidence type="ECO:0000256" key="12">
    <source>
        <dbReference type="ARBA" id="ARBA00023306"/>
    </source>
</evidence>
<dbReference type="EMBL" id="JACHMK010000001">
    <property type="protein sequence ID" value="MBB6334416.1"/>
    <property type="molecule type" value="Genomic_DNA"/>
</dbReference>
<dbReference type="Gene3D" id="3.40.50.300">
    <property type="entry name" value="P-loop containing nucleotide triphosphate hydrolases"/>
    <property type="match status" value="1"/>
</dbReference>
<evidence type="ECO:0000256" key="13">
    <source>
        <dbReference type="ARBA" id="ARBA00024986"/>
    </source>
</evidence>